<evidence type="ECO:0000256" key="6">
    <source>
        <dbReference type="RuleBase" id="RU003423"/>
    </source>
</evidence>
<dbReference type="InterPro" id="IPR050743">
    <property type="entry name" value="2-oxoacid_DH_E2_comp"/>
</dbReference>
<dbReference type="Pfam" id="PF00364">
    <property type="entry name" value="Biotin_lipoyl"/>
    <property type="match status" value="1"/>
</dbReference>
<dbReference type="Gene3D" id="4.10.320.10">
    <property type="entry name" value="E3-binding domain"/>
    <property type="match status" value="2"/>
</dbReference>
<dbReference type="Pfam" id="PF02817">
    <property type="entry name" value="E3_binding"/>
    <property type="match status" value="2"/>
</dbReference>
<gene>
    <name evidence="9" type="ORF">NSA47_06790</name>
</gene>
<evidence type="ECO:0000256" key="4">
    <source>
        <dbReference type="ARBA" id="ARBA00022823"/>
    </source>
</evidence>
<dbReference type="InterPro" id="IPR000089">
    <property type="entry name" value="Biotin_lipoyl"/>
</dbReference>
<dbReference type="GO" id="GO:0005737">
    <property type="term" value="C:cytoplasm"/>
    <property type="evidence" value="ECO:0007669"/>
    <property type="project" value="TreeGrafter"/>
</dbReference>
<dbReference type="EMBL" id="JANKAS010000004">
    <property type="protein sequence ID" value="MCR1898697.1"/>
    <property type="molecule type" value="Genomic_DNA"/>
</dbReference>
<evidence type="ECO:0000313" key="9">
    <source>
        <dbReference type="EMBL" id="MCR1898697.1"/>
    </source>
</evidence>
<dbReference type="InterPro" id="IPR004167">
    <property type="entry name" value="PSBD"/>
</dbReference>
<organism evidence="9 10">
    <name type="scientific">Irregularibacter muris</name>
    <dbReference type="NCBI Taxonomy" id="1796619"/>
    <lineage>
        <taxon>Bacteria</taxon>
        <taxon>Bacillati</taxon>
        <taxon>Bacillota</taxon>
        <taxon>Clostridia</taxon>
        <taxon>Eubacteriales</taxon>
        <taxon>Eubacteriaceae</taxon>
        <taxon>Irregularibacter</taxon>
    </lineage>
</organism>
<comment type="similarity">
    <text evidence="2 6">Belongs to the 2-oxoacid dehydrogenase family.</text>
</comment>
<evidence type="ECO:0000313" key="10">
    <source>
        <dbReference type="Proteomes" id="UP001205748"/>
    </source>
</evidence>
<feature type="domain" description="Lipoyl-binding" evidence="7">
    <location>
        <begin position="2"/>
        <end position="77"/>
    </location>
</feature>
<dbReference type="Proteomes" id="UP001205748">
    <property type="component" value="Unassembled WGS sequence"/>
</dbReference>
<dbReference type="PROSITE" id="PS50968">
    <property type="entry name" value="BIOTINYL_LIPOYL"/>
    <property type="match status" value="1"/>
</dbReference>
<evidence type="ECO:0000256" key="2">
    <source>
        <dbReference type="ARBA" id="ARBA00007317"/>
    </source>
</evidence>
<reference evidence="9" key="1">
    <citation type="submission" date="2022-07" db="EMBL/GenBank/DDBJ databases">
        <title>Enhanced cultured diversity of the mouse gut microbiota enables custom-made synthetic communities.</title>
        <authorList>
            <person name="Afrizal A."/>
        </authorList>
    </citation>
    <scope>NUCLEOTIDE SEQUENCE</scope>
    <source>
        <strain evidence="9">DSM 28593</strain>
    </source>
</reference>
<dbReference type="Pfam" id="PF00198">
    <property type="entry name" value="2-oxoacid_dh"/>
    <property type="match status" value="1"/>
</dbReference>
<dbReference type="CDD" id="cd06849">
    <property type="entry name" value="lipoyl_domain"/>
    <property type="match status" value="1"/>
</dbReference>
<dbReference type="SUPFAM" id="SSF51230">
    <property type="entry name" value="Single hybrid motif"/>
    <property type="match status" value="1"/>
</dbReference>
<dbReference type="Gene3D" id="3.30.559.10">
    <property type="entry name" value="Chloramphenicol acetyltransferase-like domain"/>
    <property type="match status" value="1"/>
</dbReference>
<comment type="cofactor">
    <cofactor evidence="1 6">
        <name>(R)-lipoate</name>
        <dbReference type="ChEBI" id="CHEBI:83088"/>
    </cofactor>
</comment>
<dbReference type="AlphaFoldDB" id="A0AAE3KZS3"/>
<protein>
    <recommendedName>
        <fullName evidence="6">Dihydrolipoamide acetyltransferase component of pyruvate dehydrogenase complex</fullName>
        <ecNumber evidence="6">2.3.1.-</ecNumber>
    </recommendedName>
</protein>
<evidence type="ECO:0000256" key="3">
    <source>
        <dbReference type="ARBA" id="ARBA00022679"/>
    </source>
</evidence>
<comment type="caution">
    <text evidence="9">The sequence shown here is derived from an EMBL/GenBank/DDBJ whole genome shotgun (WGS) entry which is preliminary data.</text>
</comment>
<dbReference type="SUPFAM" id="SSF52777">
    <property type="entry name" value="CoA-dependent acyltransferases"/>
    <property type="match status" value="1"/>
</dbReference>
<evidence type="ECO:0000256" key="1">
    <source>
        <dbReference type="ARBA" id="ARBA00001938"/>
    </source>
</evidence>
<dbReference type="InterPro" id="IPR011053">
    <property type="entry name" value="Single_hybrid_motif"/>
</dbReference>
<name>A0AAE3KZS3_9FIRM</name>
<dbReference type="EC" id="2.3.1.-" evidence="6"/>
<keyword evidence="5 6" id="KW-0012">Acyltransferase</keyword>
<sequence>MATEIIMPKAGMAMEEGTIVKWFKKEGDTVEVGEPLLEILTDKVNMEVEAPASGTLLKILAQEGEVLPVITTIGYIGKPGEEVPQGQTSDQKAVTTESPQDLMIDDVQPVEDKEQEDPINTQKVRATPASRKIAKENNIDLKDISGSGPKGRVQRMDVAEYLEGLQREGAKITPLAKKIAQGEGVELSALKGTGVGGKIVKDDVLRSLETQEQKIEKDNIIPLTGMRKVIGERMTQSFFTAPTFTLNIEVDMTETTKLRKQLKETILQQTGKKLTFTDIIILATSKALKQFPIVNATLVEEGILLHRHVHMALAIGLDEGLLVPVIRNTDQMTLSEIVVAAKDVAEKAVSKKLSPDQLQGSTFTISNLGMFGISHFNPIINQPNSAILGVNAIIEKMRVVDGEPKVRPIMNLSLTIDHRVIDGTPGAKFLQYLKQLLENPMMMLI</sequence>
<evidence type="ECO:0000259" key="8">
    <source>
        <dbReference type="PROSITE" id="PS51826"/>
    </source>
</evidence>
<evidence type="ECO:0000256" key="5">
    <source>
        <dbReference type="ARBA" id="ARBA00023315"/>
    </source>
</evidence>
<keyword evidence="10" id="KW-1185">Reference proteome</keyword>
<dbReference type="PANTHER" id="PTHR43178:SF5">
    <property type="entry name" value="LIPOAMIDE ACYLTRANSFERASE COMPONENT OF BRANCHED-CHAIN ALPHA-KETO ACID DEHYDROGENASE COMPLEX, MITOCHONDRIAL"/>
    <property type="match status" value="1"/>
</dbReference>
<dbReference type="InterPro" id="IPR036625">
    <property type="entry name" value="E3-bd_dom_sf"/>
</dbReference>
<keyword evidence="4 6" id="KW-0450">Lipoyl</keyword>
<dbReference type="RefSeq" id="WP_257530292.1">
    <property type="nucleotide sequence ID" value="NZ_JANKAS010000004.1"/>
</dbReference>
<accession>A0AAE3KZS3</accession>
<dbReference type="InterPro" id="IPR001078">
    <property type="entry name" value="2-oxoacid_DH_actylTfrase"/>
</dbReference>
<dbReference type="SUPFAM" id="SSF47005">
    <property type="entry name" value="Peripheral subunit-binding domain of 2-oxo acid dehydrogenase complex"/>
    <property type="match status" value="2"/>
</dbReference>
<feature type="domain" description="Peripheral subunit-binding (PSBD)" evidence="8">
    <location>
        <begin position="125"/>
        <end position="162"/>
    </location>
</feature>
<dbReference type="GO" id="GO:0031405">
    <property type="term" value="F:lipoic acid binding"/>
    <property type="evidence" value="ECO:0007669"/>
    <property type="project" value="TreeGrafter"/>
</dbReference>
<dbReference type="Gene3D" id="2.40.50.100">
    <property type="match status" value="1"/>
</dbReference>
<dbReference type="GO" id="GO:0016407">
    <property type="term" value="F:acetyltransferase activity"/>
    <property type="evidence" value="ECO:0007669"/>
    <property type="project" value="TreeGrafter"/>
</dbReference>
<proteinExistence type="inferred from homology"/>
<dbReference type="PROSITE" id="PS51826">
    <property type="entry name" value="PSBD"/>
    <property type="match status" value="2"/>
</dbReference>
<dbReference type="InterPro" id="IPR023213">
    <property type="entry name" value="CAT-like_dom_sf"/>
</dbReference>
<keyword evidence="3 6" id="KW-0808">Transferase</keyword>
<evidence type="ECO:0000259" key="7">
    <source>
        <dbReference type="PROSITE" id="PS50968"/>
    </source>
</evidence>
<dbReference type="FunFam" id="3.30.559.10:FF:000007">
    <property type="entry name" value="Dihydrolipoamide acetyltransferase component of pyruvate dehydrogenase complex"/>
    <property type="match status" value="1"/>
</dbReference>
<feature type="domain" description="Peripheral subunit-binding (PSBD)" evidence="8">
    <location>
        <begin position="171"/>
        <end position="208"/>
    </location>
</feature>
<dbReference type="PANTHER" id="PTHR43178">
    <property type="entry name" value="DIHYDROLIPOAMIDE ACETYLTRANSFERASE COMPONENT OF PYRUVATE DEHYDROGENASE COMPLEX"/>
    <property type="match status" value="1"/>
</dbReference>